<name>A0ABV2AEB6_9EUKA</name>
<reference evidence="2 3" key="1">
    <citation type="journal article" date="2024" name="BMC Biol.">
        <title>Comparative genomics of Ascetosporea gives new insight into the evolutionary basis for animal parasitism in Rhizaria.</title>
        <authorList>
            <person name="Hiltunen Thoren M."/>
            <person name="Onut-Brannstrom I."/>
            <person name="Alfjorden A."/>
            <person name="Peckova H."/>
            <person name="Swords F."/>
            <person name="Hooper C."/>
            <person name="Holzer A.S."/>
            <person name="Bass D."/>
            <person name="Burki F."/>
        </authorList>
    </citation>
    <scope>NUCLEOTIDE SEQUENCE [LARGE SCALE GENOMIC DNA]</scope>
    <source>
        <strain evidence="2">20-A016</strain>
    </source>
</reference>
<accession>A0ABV2AEB6</accession>
<comment type="caution">
    <text evidence="2">The sequence shown here is derived from an EMBL/GenBank/DDBJ whole genome shotgun (WGS) entry which is preliminary data.</text>
</comment>
<gene>
    <name evidence="2" type="ORF">MHBO_000089</name>
</gene>
<organism evidence="2 3">
    <name type="scientific">Bonamia ostreae</name>
    <dbReference type="NCBI Taxonomy" id="126728"/>
    <lineage>
        <taxon>Eukaryota</taxon>
        <taxon>Sar</taxon>
        <taxon>Rhizaria</taxon>
        <taxon>Endomyxa</taxon>
        <taxon>Ascetosporea</taxon>
        <taxon>Haplosporida</taxon>
        <taxon>Bonamia</taxon>
    </lineage>
</organism>
<dbReference type="Proteomes" id="UP001439008">
    <property type="component" value="Unassembled WGS sequence"/>
</dbReference>
<dbReference type="EMBL" id="JBDODL010000011">
    <property type="protein sequence ID" value="MES1918066.1"/>
    <property type="molecule type" value="Genomic_DNA"/>
</dbReference>
<evidence type="ECO:0000313" key="3">
    <source>
        <dbReference type="Proteomes" id="UP001439008"/>
    </source>
</evidence>
<keyword evidence="3" id="KW-1185">Reference proteome</keyword>
<feature type="chain" id="PRO_5046868527" description="Secreted protein" evidence="1">
    <location>
        <begin position="19"/>
        <end position="104"/>
    </location>
</feature>
<evidence type="ECO:0000313" key="2">
    <source>
        <dbReference type="EMBL" id="MES1918066.1"/>
    </source>
</evidence>
<protein>
    <recommendedName>
        <fullName evidence="4">Secreted protein</fullName>
    </recommendedName>
</protein>
<evidence type="ECO:0000256" key="1">
    <source>
        <dbReference type="SAM" id="SignalP"/>
    </source>
</evidence>
<proteinExistence type="predicted"/>
<feature type="signal peptide" evidence="1">
    <location>
        <begin position="1"/>
        <end position="18"/>
    </location>
</feature>
<evidence type="ECO:0008006" key="4">
    <source>
        <dbReference type="Google" id="ProtNLM"/>
    </source>
</evidence>
<keyword evidence="1" id="KW-0732">Signal</keyword>
<sequence length="104" mass="12374">MALRYFCCWISNSLLISAAVWRLANFSAAVTQNNLFPAPIFLRRKSILRTNRVQTFYVFLLNYLFRKNCVLHIQNMRTFIVFYSVFATKIKLYFRSREISVGFI</sequence>